<dbReference type="EMBL" id="KE622151">
    <property type="protein sequence ID" value="EXC42960.1"/>
    <property type="molecule type" value="Genomic_DNA"/>
</dbReference>
<dbReference type="OrthoDB" id="1751184at2759"/>
<gene>
    <name evidence="2" type="ORF">L484_000307</name>
</gene>
<dbReference type="AlphaFoldDB" id="W9SP70"/>
<feature type="compositionally biased region" description="Polar residues" evidence="1">
    <location>
        <begin position="268"/>
        <end position="283"/>
    </location>
</feature>
<proteinExistence type="predicted"/>
<protein>
    <submittedName>
        <fullName evidence="2">Uncharacterized protein</fullName>
    </submittedName>
</protein>
<evidence type="ECO:0000313" key="3">
    <source>
        <dbReference type="Proteomes" id="UP000030645"/>
    </source>
</evidence>
<feature type="region of interest" description="Disordered" evidence="1">
    <location>
        <begin position="262"/>
        <end position="283"/>
    </location>
</feature>
<name>W9SP70_9ROSA</name>
<feature type="region of interest" description="Disordered" evidence="1">
    <location>
        <begin position="1"/>
        <end position="37"/>
    </location>
</feature>
<dbReference type="KEGG" id="mnt:21383948"/>
<dbReference type="STRING" id="981085.W9SP70"/>
<accession>W9SP70</accession>
<reference evidence="3" key="1">
    <citation type="submission" date="2013-01" db="EMBL/GenBank/DDBJ databases">
        <title>Draft Genome Sequence of a Mulberry Tree, Morus notabilis C.K. Schneid.</title>
        <authorList>
            <person name="He N."/>
            <person name="Zhao S."/>
        </authorList>
    </citation>
    <scope>NUCLEOTIDE SEQUENCE</scope>
</reference>
<feature type="compositionally biased region" description="Polar residues" evidence="1">
    <location>
        <begin position="19"/>
        <end position="37"/>
    </location>
</feature>
<sequence length="283" mass="31010">MYYQDQLHPLPREIRAPASPNTRNTDNSDPGPGTQIQQQAKDSNYILPQHLDQHYQHQQYVQAGAHYVHHHAASPVTMPQYYQVYPQTPQQFHHPIDQQYPVYIMPVAPQTPQPYNMSLQSNIADATTVVTSSRPLTTPAPASGIPPVYPAKAASPTPPEMAASGVYKTTMASNAPLVQIPQNQFQQNYMGFSQMHHHPTQSLAIPSSAAGNYAFEYSNPASAVAHEQVFYTQHPAAVAAPSPLPSQYQSMTPAAAIALSEAAKQLPADNTNAQQQNRTSQPL</sequence>
<dbReference type="Proteomes" id="UP000030645">
    <property type="component" value="Unassembled WGS sequence"/>
</dbReference>
<evidence type="ECO:0000256" key="1">
    <source>
        <dbReference type="SAM" id="MobiDB-lite"/>
    </source>
</evidence>
<keyword evidence="3" id="KW-1185">Reference proteome</keyword>
<evidence type="ECO:0000313" key="2">
    <source>
        <dbReference type="EMBL" id="EXC42960.1"/>
    </source>
</evidence>
<organism evidence="2 3">
    <name type="scientific">Morus notabilis</name>
    <dbReference type="NCBI Taxonomy" id="981085"/>
    <lineage>
        <taxon>Eukaryota</taxon>
        <taxon>Viridiplantae</taxon>
        <taxon>Streptophyta</taxon>
        <taxon>Embryophyta</taxon>
        <taxon>Tracheophyta</taxon>
        <taxon>Spermatophyta</taxon>
        <taxon>Magnoliopsida</taxon>
        <taxon>eudicotyledons</taxon>
        <taxon>Gunneridae</taxon>
        <taxon>Pentapetalae</taxon>
        <taxon>rosids</taxon>
        <taxon>fabids</taxon>
        <taxon>Rosales</taxon>
        <taxon>Moraceae</taxon>
        <taxon>Moreae</taxon>
        <taxon>Morus</taxon>
    </lineage>
</organism>